<dbReference type="AlphaFoldDB" id="X1SX93"/>
<dbReference type="InterPro" id="IPR036866">
    <property type="entry name" value="RibonucZ/Hydroxyglut_hydro"/>
</dbReference>
<evidence type="ECO:0000313" key="1">
    <source>
        <dbReference type="EMBL" id="GAI83771.1"/>
    </source>
</evidence>
<comment type="caution">
    <text evidence="1">The sequence shown here is derived from an EMBL/GenBank/DDBJ whole genome shotgun (WGS) entry which is preliminary data.</text>
</comment>
<protein>
    <recommendedName>
        <fullName evidence="2">Metallo-beta-lactamase domain-containing protein</fullName>
    </recommendedName>
</protein>
<evidence type="ECO:0008006" key="2">
    <source>
        <dbReference type="Google" id="ProtNLM"/>
    </source>
</evidence>
<dbReference type="EMBL" id="BARW01008375">
    <property type="protein sequence ID" value="GAI83771.1"/>
    <property type="molecule type" value="Genomic_DNA"/>
</dbReference>
<organism evidence="1">
    <name type="scientific">marine sediment metagenome</name>
    <dbReference type="NCBI Taxonomy" id="412755"/>
    <lineage>
        <taxon>unclassified sequences</taxon>
        <taxon>metagenomes</taxon>
        <taxon>ecological metagenomes</taxon>
    </lineage>
</organism>
<dbReference type="Gene3D" id="3.60.15.10">
    <property type="entry name" value="Ribonuclease Z/Hydroxyacylglutathione hydrolase-like"/>
    <property type="match status" value="1"/>
</dbReference>
<proteinExistence type="predicted"/>
<name>X1SX93_9ZZZZ</name>
<accession>X1SX93</accession>
<gene>
    <name evidence="1" type="ORF">S12H4_17185</name>
</gene>
<reference evidence="1" key="1">
    <citation type="journal article" date="2014" name="Front. Microbiol.">
        <title>High frequency of phylogenetically diverse reductive dehalogenase-homologous genes in deep subseafloor sedimentary metagenomes.</title>
        <authorList>
            <person name="Kawai M."/>
            <person name="Futagami T."/>
            <person name="Toyoda A."/>
            <person name="Takaki Y."/>
            <person name="Nishi S."/>
            <person name="Hori S."/>
            <person name="Arai W."/>
            <person name="Tsubouchi T."/>
            <person name="Morono Y."/>
            <person name="Uchiyama I."/>
            <person name="Ito T."/>
            <person name="Fujiyama A."/>
            <person name="Inagaki F."/>
            <person name="Takami H."/>
        </authorList>
    </citation>
    <scope>NUCLEOTIDE SEQUENCE</scope>
    <source>
        <strain evidence="1">Expedition CK06-06</strain>
    </source>
</reference>
<sequence>MKVTIIYDNEVAKEGFKADWGFSCFIEAYGKKILFDTGANGSILF</sequence>